<proteinExistence type="predicted"/>
<feature type="region of interest" description="Disordered" evidence="5">
    <location>
        <begin position="208"/>
        <end position="256"/>
    </location>
</feature>
<dbReference type="AlphaFoldDB" id="A0AAE4SD27"/>
<reference evidence="8" key="1">
    <citation type="submission" date="2023-06" db="EMBL/GenBank/DDBJ databases">
        <title>Genome sequence of Methanosarcinaceae archaeon Ag5.</title>
        <authorList>
            <person name="Protasov E."/>
            <person name="Platt K."/>
            <person name="Poehlein A."/>
            <person name="Daniel R."/>
            <person name="Brune A."/>
        </authorList>
    </citation>
    <scope>NUCLEOTIDE SEQUENCE</scope>
    <source>
        <strain evidence="8">Ag5</strain>
    </source>
</reference>
<dbReference type="GO" id="GO:0012505">
    <property type="term" value="C:endomembrane system"/>
    <property type="evidence" value="ECO:0007669"/>
    <property type="project" value="UniProtKB-SubCell"/>
</dbReference>
<accession>A0AAE4SD27</accession>
<feature type="transmembrane region" description="Helical" evidence="6">
    <location>
        <begin position="106"/>
        <end position="131"/>
    </location>
</feature>
<dbReference type="Gene3D" id="2.30.42.10">
    <property type="match status" value="2"/>
</dbReference>
<feature type="transmembrane region" description="Helical" evidence="6">
    <location>
        <begin position="273"/>
        <end position="295"/>
    </location>
</feature>
<dbReference type="GO" id="GO:0016020">
    <property type="term" value="C:membrane"/>
    <property type="evidence" value="ECO:0007669"/>
    <property type="project" value="InterPro"/>
</dbReference>
<protein>
    <recommendedName>
        <fullName evidence="7">PDZ domain-containing protein</fullName>
    </recommendedName>
</protein>
<evidence type="ECO:0000256" key="6">
    <source>
        <dbReference type="SAM" id="Phobius"/>
    </source>
</evidence>
<evidence type="ECO:0000256" key="4">
    <source>
        <dbReference type="ARBA" id="ARBA00023136"/>
    </source>
</evidence>
<evidence type="ECO:0000259" key="7">
    <source>
        <dbReference type="SMART" id="SM00228"/>
    </source>
</evidence>
<dbReference type="PANTHER" id="PTHR13325:SF3">
    <property type="entry name" value="MEMBRANE-BOUND TRANSCRIPTION FACTOR SITE-2 PROTEASE"/>
    <property type="match status" value="1"/>
</dbReference>
<feature type="transmembrane region" description="Helical" evidence="6">
    <location>
        <begin position="555"/>
        <end position="576"/>
    </location>
</feature>
<feature type="transmembrane region" description="Helical" evidence="6">
    <location>
        <begin position="472"/>
        <end position="493"/>
    </location>
</feature>
<dbReference type="GO" id="GO:0031293">
    <property type="term" value="P:membrane protein intracellular domain proteolysis"/>
    <property type="evidence" value="ECO:0007669"/>
    <property type="project" value="TreeGrafter"/>
</dbReference>
<dbReference type="InterPro" id="IPR036034">
    <property type="entry name" value="PDZ_sf"/>
</dbReference>
<dbReference type="SUPFAM" id="SSF50156">
    <property type="entry name" value="PDZ domain-like"/>
    <property type="match status" value="2"/>
</dbReference>
<feature type="domain" description="PDZ" evidence="7">
    <location>
        <begin position="361"/>
        <end position="436"/>
    </location>
</feature>
<feature type="transmembrane region" description="Helical" evidence="6">
    <location>
        <begin position="58"/>
        <end position="86"/>
    </location>
</feature>
<dbReference type="CDD" id="cd06159">
    <property type="entry name" value="S2P-M50_PDZ_Arch"/>
    <property type="match status" value="1"/>
</dbReference>
<sequence>MALIAVFLLYWMIVSFLDRRGFWEKHNISAWGPILMIRTTKGLEWIDKAAKPKRFWRLFANIGIVLMFIGMIFMFALVLASDYALVESFLEGSVMEPGKYNELKNIFLIPGVNDFIPFTWGLLALVVTLVVHEFSHSILARVEGIRVKSMGILLAIIPIGGFAEPDEEELFGGEIDFEKQRAQAQAQSEYNDMTASIEEIRAHEAQLNKETEAQAEKQMETEKQTETEEQTKTESQTENTNANEKTNAKTNTKTKPKVVATNVQRSRVLSAGVMANFCIALVAFILFFGPVLGGITTIGSLQITDIDNNSPAAIAGLSKDMVIVSINGQTVTDPASINESLKNVAPGDSVVVSAAYDRVITDYTLKTNANAENVNYAGIYIQNVVSGSPAESAGIESGMVITKADGVYVPDVNGFSEMLSTKKPGDTIVLTAETFDENGHVVQTQDLTITLGQNPNDASRAYMGISYTSGPLHIGLLGFSVGQFNAATYLDILNRLPSMLFDLDFSDISGSLKVMLAAWIYMMALPFFGLTGEGFSGFSGSMMQFYAPTGWAEPLGIGIFWIANALFWIAWLNFYVGLFNCLPANPLDGGHVFRAMIQTIGEKFKMSSEKAARLAGKICFYLSIFIFGSFIFMFIWPFIGKYFLTLLG</sequence>
<organism evidence="8 9">
    <name type="scientific">Methanolapillus africanus</name>
    <dbReference type="NCBI Taxonomy" id="3028297"/>
    <lineage>
        <taxon>Archaea</taxon>
        <taxon>Methanobacteriati</taxon>
        <taxon>Methanobacteriota</taxon>
        <taxon>Stenosarchaea group</taxon>
        <taxon>Methanomicrobia</taxon>
        <taxon>Methanosarcinales</taxon>
        <taxon>Methanosarcinaceae</taxon>
        <taxon>Methanolapillus</taxon>
    </lineage>
</organism>
<feature type="compositionally biased region" description="Low complexity" evidence="5">
    <location>
        <begin position="233"/>
        <end position="256"/>
    </location>
</feature>
<feature type="transmembrane region" description="Helical" evidence="6">
    <location>
        <begin position="514"/>
        <end position="535"/>
    </location>
</feature>
<dbReference type="GO" id="GO:0005737">
    <property type="term" value="C:cytoplasm"/>
    <property type="evidence" value="ECO:0007669"/>
    <property type="project" value="TreeGrafter"/>
</dbReference>
<comment type="caution">
    <text evidence="8">The sequence shown here is derived from an EMBL/GenBank/DDBJ whole genome shotgun (WGS) entry which is preliminary data.</text>
</comment>
<evidence type="ECO:0000313" key="8">
    <source>
        <dbReference type="EMBL" id="MDV0447086.1"/>
    </source>
</evidence>
<dbReference type="InterPro" id="IPR001478">
    <property type="entry name" value="PDZ"/>
</dbReference>
<dbReference type="PANTHER" id="PTHR13325">
    <property type="entry name" value="PROTEASE M50 MEMBRANE-BOUND TRANSCRIPTION FACTOR SITE 2 PROTEASE"/>
    <property type="match status" value="1"/>
</dbReference>
<evidence type="ECO:0000256" key="1">
    <source>
        <dbReference type="ARBA" id="ARBA00004127"/>
    </source>
</evidence>
<feature type="transmembrane region" description="Helical" evidence="6">
    <location>
        <begin position="618"/>
        <end position="639"/>
    </location>
</feature>
<evidence type="ECO:0000313" key="9">
    <source>
        <dbReference type="Proteomes" id="UP001271789"/>
    </source>
</evidence>
<dbReference type="SMART" id="SM00228">
    <property type="entry name" value="PDZ"/>
    <property type="match status" value="2"/>
</dbReference>
<dbReference type="EMBL" id="JAWDKD010000018">
    <property type="protein sequence ID" value="MDV0447086.1"/>
    <property type="molecule type" value="Genomic_DNA"/>
</dbReference>
<keyword evidence="2 6" id="KW-0812">Transmembrane</keyword>
<comment type="subcellular location">
    <subcellularLocation>
        <location evidence="1">Endomembrane system</location>
        <topology evidence="1">Multi-pass membrane protein</topology>
    </subcellularLocation>
</comment>
<feature type="compositionally biased region" description="Basic and acidic residues" evidence="5">
    <location>
        <begin position="208"/>
        <end position="232"/>
    </location>
</feature>
<dbReference type="GO" id="GO:0004222">
    <property type="term" value="F:metalloendopeptidase activity"/>
    <property type="evidence" value="ECO:0007669"/>
    <property type="project" value="InterPro"/>
</dbReference>
<feature type="domain" description="PDZ" evidence="7">
    <location>
        <begin position="290"/>
        <end position="358"/>
    </location>
</feature>
<evidence type="ECO:0000256" key="2">
    <source>
        <dbReference type="ARBA" id="ARBA00022692"/>
    </source>
</evidence>
<dbReference type="Proteomes" id="UP001271789">
    <property type="component" value="Unassembled WGS sequence"/>
</dbReference>
<dbReference type="Pfam" id="PF02163">
    <property type="entry name" value="Peptidase_M50"/>
    <property type="match status" value="1"/>
</dbReference>
<dbReference type="InterPro" id="IPR008915">
    <property type="entry name" value="Peptidase_M50"/>
</dbReference>
<keyword evidence="4 6" id="KW-0472">Membrane</keyword>
<keyword evidence="3 6" id="KW-1133">Transmembrane helix</keyword>
<name>A0AAE4SD27_9EURY</name>
<evidence type="ECO:0000256" key="3">
    <source>
        <dbReference type="ARBA" id="ARBA00022989"/>
    </source>
</evidence>
<dbReference type="PRINTS" id="PR01000">
    <property type="entry name" value="SREBPS2PTASE"/>
</dbReference>
<gene>
    <name evidence="8" type="ORF">MsAg5_09600</name>
</gene>
<keyword evidence="9" id="KW-1185">Reference proteome</keyword>
<evidence type="ECO:0000256" key="5">
    <source>
        <dbReference type="SAM" id="MobiDB-lite"/>
    </source>
</evidence>
<dbReference type="InterPro" id="IPR001193">
    <property type="entry name" value="MBTPS2"/>
</dbReference>